<evidence type="ECO:0000313" key="3">
    <source>
        <dbReference type="EMBL" id="EEU46188.1"/>
    </source>
</evidence>
<dbReference type="VEuPathDB" id="FungiDB:NECHADRAFT_79450"/>
<keyword evidence="2" id="KW-1133">Transmembrane helix</keyword>
<dbReference type="RefSeq" id="XP_003051901.1">
    <property type="nucleotide sequence ID" value="XM_003051855.1"/>
</dbReference>
<feature type="region of interest" description="Disordered" evidence="1">
    <location>
        <begin position="1"/>
        <end position="43"/>
    </location>
</feature>
<dbReference type="AlphaFoldDB" id="C7YNW7"/>
<keyword evidence="2" id="KW-0812">Transmembrane</keyword>
<evidence type="ECO:0000256" key="1">
    <source>
        <dbReference type="SAM" id="MobiDB-lite"/>
    </source>
</evidence>
<feature type="region of interest" description="Disordered" evidence="1">
    <location>
        <begin position="279"/>
        <end position="310"/>
    </location>
</feature>
<dbReference type="EMBL" id="GG698898">
    <property type="protein sequence ID" value="EEU46188.1"/>
    <property type="molecule type" value="Genomic_DNA"/>
</dbReference>
<accession>C7YNW7</accession>
<keyword evidence="2" id="KW-0472">Membrane</keyword>
<dbReference type="KEGG" id="nhe:NECHADRAFT_79450"/>
<dbReference type="Proteomes" id="UP000005206">
    <property type="component" value="Chromosome 4"/>
</dbReference>
<sequence>MSEWRSSKVEWTSNVDKAPGQSRARPKETTGRVGRAPGPEPRGRLALKWYPRCTWISFTCASSPRPPPPHTACATRCSMPGWAAVCVTVRTLDALLAHASPGLYYSASAPSVAGLCGDPSSSRSRLRRWPHGLASIRRWTAARSIRVCSSLIPSAFLFLLLLLLAARLLWHCTICTAHGLVERNRVDQAPPKGGKLLALADGLGQVHFALELFYEGRSSARIIGRILISGALELEGQPRTKSRGSSREGQFKLKEDLTIKANQPSDSFVDGVSLSIQTRKRDTLPNAQRSTNKAPQSLARVQTPRSERKV</sequence>
<proteinExistence type="predicted"/>
<dbReference type="GeneID" id="9670883"/>
<feature type="compositionally biased region" description="Polar residues" evidence="1">
    <location>
        <begin position="285"/>
        <end position="304"/>
    </location>
</feature>
<reference evidence="3 4" key="1">
    <citation type="journal article" date="2009" name="PLoS Genet.">
        <title>The genome of Nectria haematococca: contribution of supernumerary chromosomes to gene expansion.</title>
        <authorList>
            <person name="Coleman J.J."/>
            <person name="Rounsley S.D."/>
            <person name="Rodriguez-Carres M."/>
            <person name="Kuo A."/>
            <person name="Wasmann C.C."/>
            <person name="Grimwood J."/>
            <person name="Schmutz J."/>
            <person name="Taga M."/>
            <person name="White G.J."/>
            <person name="Zhou S."/>
            <person name="Schwartz D.C."/>
            <person name="Freitag M."/>
            <person name="Ma L.J."/>
            <person name="Danchin E.G."/>
            <person name="Henrissat B."/>
            <person name="Coutinho P.M."/>
            <person name="Nelson D.R."/>
            <person name="Straney D."/>
            <person name="Napoli C.A."/>
            <person name="Barker B.M."/>
            <person name="Gribskov M."/>
            <person name="Rep M."/>
            <person name="Kroken S."/>
            <person name="Molnar I."/>
            <person name="Rensing C."/>
            <person name="Kennell J.C."/>
            <person name="Zamora J."/>
            <person name="Farman M.L."/>
            <person name="Selker E.U."/>
            <person name="Salamov A."/>
            <person name="Shapiro H."/>
            <person name="Pangilinan J."/>
            <person name="Lindquist E."/>
            <person name="Lamers C."/>
            <person name="Grigoriev I.V."/>
            <person name="Geiser D.M."/>
            <person name="Covert S.F."/>
            <person name="Temporini E."/>
            <person name="Vanetten H.D."/>
        </authorList>
    </citation>
    <scope>NUCLEOTIDE SEQUENCE [LARGE SCALE GENOMIC DNA]</scope>
    <source>
        <strain evidence="4">ATCC MYA-4622 / CBS 123669 / FGSC 9596 / NRRL 45880 / 77-13-4</strain>
    </source>
</reference>
<name>C7YNW7_FUSV7</name>
<organism evidence="3 4">
    <name type="scientific">Fusarium vanettenii (strain ATCC MYA-4622 / CBS 123669 / FGSC 9596 / NRRL 45880 / 77-13-4)</name>
    <name type="common">Fusarium solani subsp. pisi</name>
    <dbReference type="NCBI Taxonomy" id="660122"/>
    <lineage>
        <taxon>Eukaryota</taxon>
        <taxon>Fungi</taxon>
        <taxon>Dikarya</taxon>
        <taxon>Ascomycota</taxon>
        <taxon>Pezizomycotina</taxon>
        <taxon>Sordariomycetes</taxon>
        <taxon>Hypocreomycetidae</taxon>
        <taxon>Hypocreales</taxon>
        <taxon>Nectriaceae</taxon>
        <taxon>Fusarium</taxon>
        <taxon>Fusarium solani species complex</taxon>
        <taxon>Fusarium vanettenii</taxon>
    </lineage>
</organism>
<evidence type="ECO:0000313" key="4">
    <source>
        <dbReference type="Proteomes" id="UP000005206"/>
    </source>
</evidence>
<feature type="transmembrane region" description="Helical" evidence="2">
    <location>
        <begin position="147"/>
        <end position="170"/>
    </location>
</feature>
<dbReference type="InParanoid" id="C7YNW7"/>
<evidence type="ECO:0000256" key="2">
    <source>
        <dbReference type="SAM" id="Phobius"/>
    </source>
</evidence>
<protein>
    <submittedName>
        <fullName evidence="3">Uncharacterized protein</fullName>
    </submittedName>
</protein>
<gene>
    <name evidence="3" type="ORF">NECHADRAFT_79450</name>
</gene>
<dbReference type="HOGENOM" id="CLU_897385_0_0_1"/>
<keyword evidence="4" id="KW-1185">Reference proteome</keyword>